<dbReference type="Pfam" id="PF19557">
    <property type="entry name" value="DUF6079_1st"/>
    <property type="match status" value="1"/>
</dbReference>
<feature type="domain" description="DUF6079" evidence="5">
    <location>
        <begin position="854"/>
        <end position="1020"/>
    </location>
</feature>
<dbReference type="OrthoDB" id="8780745at2"/>
<protein>
    <submittedName>
        <fullName evidence="6">Uncharacterized protein</fullName>
    </submittedName>
</protein>
<evidence type="ECO:0000259" key="1">
    <source>
        <dbReference type="Pfam" id="PF19557"/>
    </source>
</evidence>
<feature type="domain" description="DUF6079" evidence="1">
    <location>
        <begin position="23"/>
        <end position="246"/>
    </location>
</feature>
<evidence type="ECO:0000259" key="4">
    <source>
        <dbReference type="Pfam" id="PF26385"/>
    </source>
</evidence>
<dbReference type="Pfam" id="PF26385">
    <property type="entry name" value="DUF6079_4th"/>
    <property type="match status" value="1"/>
</dbReference>
<feature type="domain" description="DUF6079" evidence="3">
    <location>
        <begin position="477"/>
        <end position="674"/>
    </location>
</feature>
<dbReference type="InterPro" id="IPR058569">
    <property type="entry name" value="DUF6079_2nd"/>
</dbReference>
<sequence>MKYRELIQFNPIDEIIKFEKLENEDYRTNVVKNFVCSETFESYTIPTICKHLDFSRPVETKGIQIVGNYGTGKSHLMSLFSIIAEDEKYLDLLQNEKAKDALGKIAGKYLVHRFEIGSNKDLWTIVAWEIDKALDEWGIDYSLSDDKTPDSYATKIAKMMAKFEEKYPNKGFLLVIDEMLSFLKGHATPAALNTDLQVLQALGHQSDRTHFRMVFGVQELIYQSTEFQFEKDMLSHVSDRYENLTILKTDVQFIAQERLLKKNEQQKSTISDHLGKFRNLFPDMDNDFDTYVNLFPVHPSYFENFQEIRIGKSQREVLKVLSEKFAKMLDQDVPDEEPGIISYDSYWDDMKRNTDLMAIPDVRRVSDIMTIVDQKIDNNFTGGRASQKPLAHRIANALAVKILQADLAKTNGATAETLTRDLCPVDDMCEGYDDLVELAVKPAADNIVQATIGEYLERNDINDEYHLRIEGGVNYEQKIKDYASQMDDSTKDHYFFQFLAKVLPVEDETYRNGFLIWPHHIVWKSRMCTRAGYIFMGNPAAKSTTHPRRHFYIYFMPIFDAAAMAHDNEEDGVFFLLNELSDKFKETVSYYGAALQLENGADSAQKPKYETFRKRFFKECCEVFDREFYDKTNVEYNGSAQPMRTMVGFGTGQAKIDAVSSIVSVIMEPHFDHENPEYPSFSLLSQPLADDNRKNILSSARSVISKPQNANSNGIAILHGLGLWKDGRLSTSDSQYARSIKAMLDAAGGKVVNRSEILEAFYVEGNEFLSKDFHIEADLEFIVLSAMAAQGELEIVLNNSSRINASTIDMVTRLNDNDYYEFKSVCPPKGINLAVVKELMLALIEEDRTNRLGEASTYADLAIAARDISKRAVKMASEIRNGYTFAGAEILSPSEGNSYYSRFTALAGMCDQIPNYNNEAKLRNITWTVDNVRSKLVDDKGKLDEFEKKFADMEKFQAIISYLKQAQQLAMCDKPLMMKLIQGMQKLSSIIDMNDTDRTAYLRELEQIKGDYADWYLARYTAAHITEMENATKLDILSSKKYQVCEDVINANFLNMVMFTQWKNKIGQLKPANSLVTRENILISPFQDGFNPTVQSGLKPNVNALKTELDDIFADIEQQFHDALDDPSVDRNKQYLNEPEKVLIKQFSEGKIELDHTYARQLVEVIQKLNHSFERVEISFDEIVHSFSRPMTKQAAMDAFEQLILSKTSGMRPEDVRIIIKQ</sequence>
<organism evidence="6 7">
    <name type="scientific">Xylanibacter ruminicola</name>
    <name type="common">Prevotella ruminicola</name>
    <dbReference type="NCBI Taxonomy" id="839"/>
    <lineage>
        <taxon>Bacteria</taxon>
        <taxon>Pseudomonadati</taxon>
        <taxon>Bacteroidota</taxon>
        <taxon>Bacteroidia</taxon>
        <taxon>Bacteroidales</taxon>
        <taxon>Prevotellaceae</taxon>
        <taxon>Xylanibacter</taxon>
    </lineage>
</organism>
<evidence type="ECO:0000259" key="2">
    <source>
        <dbReference type="Pfam" id="PF26383"/>
    </source>
</evidence>
<dbReference type="EMBL" id="FRBD01000003">
    <property type="protein sequence ID" value="SHK42901.1"/>
    <property type="molecule type" value="Genomic_DNA"/>
</dbReference>
<evidence type="ECO:0000259" key="3">
    <source>
        <dbReference type="Pfam" id="PF26384"/>
    </source>
</evidence>
<evidence type="ECO:0000259" key="5">
    <source>
        <dbReference type="Pfam" id="PF26387"/>
    </source>
</evidence>
<dbReference type="InterPro" id="IPR058573">
    <property type="entry name" value="DUF6079_5th"/>
</dbReference>
<dbReference type="Pfam" id="PF26383">
    <property type="entry name" value="DUF6079_2nd"/>
    <property type="match status" value="1"/>
</dbReference>
<dbReference type="InterPro" id="IPR058572">
    <property type="entry name" value="DUF6079_4th"/>
</dbReference>
<evidence type="ECO:0000313" key="7">
    <source>
        <dbReference type="Proteomes" id="UP000184130"/>
    </source>
</evidence>
<reference evidence="6 7" key="1">
    <citation type="submission" date="2016-11" db="EMBL/GenBank/DDBJ databases">
        <authorList>
            <person name="Jaros S."/>
            <person name="Januszkiewicz K."/>
            <person name="Wedrychowicz H."/>
        </authorList>
    </citation>
    <scope>NUCLEOTIDE SEQUENCE [LARGE SCALE GENOMIC DNA]</scope>
    <source>
        <strain evidence="6 7">KHT3</strain>
    </source>
</reference>
<dbReference type="Pfam" id="PF26387">
    <property type="entry name" value="DUF6079_5th"/>
    <property type="match status" value="1"/>
</dbReference>
<accession>A0A1M6SDV1</accession>
<gene>
    <name evidence="6" type="ORF">SAMN05216463_103137</name>
</gene>
<dbReference type="Proteomes" id="UP000184130">
    <property type="component" value="Unassembled WGS sequence"/>
</dbReference>
<dbReference type="Pfam" id="PF26384">
    <property type="entry name" value="DUF6079_3rd"/>
    <property type="match status" value="1"/>
</dbReference>
<dbReference type="AlphaFoldDB" id="A0A1M6SDV1"/>
<dbReference type="InterPro" id="IPR045725">
    <property type="entry name" value="DUF6079_N"/>
</dbReference>
<evidence type="ECO:0000313" key="6">
    <source>
        <dbReference type="EMBL" id="SHK42901.1"/>
    </source>
</evidence>
<name>A0A1M6SDV1_XYLRU</name>
<dbReference type="InterPro" id="IPR058571">
    <property type="entry name" value="DUF6079_3rd"/>
</dbReference>
<feature type="domain" description="DUF6079" evidence="2">
    <location>
        <begin position="263"/>
        <end position="470"/>
    </location>
</feature>
<proteinExistence type="predicted"/>
<feature type="domain" description="DUF6079" evidence="4">
    <location>
        <begin position="694"/>
        <end position="825"/>
    </location>
</feature>
<dbReference type="RefSeq" id="WP_073205024.1">
    <property type="nucleotide sequence ID" value="NZ_FRBD01000003.1"/>
</dbReference>